<sequence>MANLLTDLQAWPIRHAAHPPKWNGFILRQSLAHRGFAVAWSRGTLRNSVISAIAAILEESGTTAEHMRILLTGHSLGGALSTLASYDIQKAFTFEHIQCYTFGAPYTGNHTYAREYASVVPDTWNVINDHDLVVRMGKMMCLYKRNGHRVIIDSRGSMIVQPGPLDLHVMPGHWNVKYHWLRSYRMALLEVLHYSVQQDNLIELTEMLKASPCLSNYLCTSGQNLEICSQENGEGFGQPSAKTDRNGVSRWLEVVLQESLGHLMESPLVLLARAHHQTSELDRQLFSRSKAMDGGEIV</sequence>
<proteinExistence type="predicted"/>
<dbReference type="PANTHER" id="PTHR45856:SF24">
    <property type="entry name" value="FUNGAL LIPASE-LIKE DOMAIN-CONTAINING PROTEIN"/>
    <property type="match status" value="1"/>
</dbReference>
<dbReference type="GO" id="GO:0006629">
    <property type="term" value="P:lipid metabolic process"/>
    <property type="evidence" value="ECO:0007669"/>
    <property type="project" value="InterPro"/>
</dbReference>
<gene>
    <name evidence="2" type="ORF">CVIRNUC_003690</name>
</gene>
<feature type="domain" description="Fungal lipase-type" evidence="1">
    <location>
        <begin position="21"/>
        <end position="136"/>
    </location>
</feature>
<comment type="caution">
    <text evidence="2">The sequence shown here is derived from an EMBL/GenBank/DDBJ whole genome shotgun (WGS) entry which is preliminary data.</text>
</comment>
<dbReference type="PANTHER" id="PTHR45856">
    <property type="entry name" value="ALPHA/BETA-HYDROLASES SUPERFAMILY PROTEIN"/>
    <property type="match status" value="1"/>
</dbReference>
<dbReference type="AlphaFoldDB" id="A0AAV1I333"/>
<keyword evidence="3" id="KW-1185">Reference proteome</keyword>
<protein>
    <recommendedName>
        <fullName evidence="1">Fungal lipase-type domain-containing protein</fullName>
    </recommendedName>
</protein>
<evidence type="ECO:0000313" key="2">
    <source>
        <dbReference type="EMBL" id="CAK0769669.1"/>
    </source>
</evidence>
<organism evidence="2 3">
    <name type="scientific">Coccomyxa viridis</name>
    <dbReference type="NCBI Taxonomy" id="1274662"/>
    <lineage>
        <taxon>Eukaryota</taxon>
        <taxon>Viridiplantae</taxon>
        <taxon>Chlorophyta</taxon>
        <taxon>core chlorophytes</taxon>
        <taxon>Trebouxiophyceae</taxon>
        <taxon>Trebouxiophyceae incertae sedis</taxon>
        <taxon>Coccomyxaceae</taxon>
        <taxon>Coccomyxa</taxon>
    </lineage>
</organism>
<dbReference type="InterPro" id="IPR029058">
    <property type="entry name" value="AB_hydrolase_fold"/>
</dbReference>
<dbReference type="EMBL" id="CAUYUE010000004">
    <property type="protein sequence ID" value="CAK0769669.1"/>
    <property type="molecule type" value="Genomic_DNA"/>
</dbReference>
<dbReference type="SUPFAM" id="SSF53474">
    <property type="entry name" value="alpha/beta-Hydrolases"/>
    <property type="match status" value="1"/>
</dbReference>
<accession>A0AAV1I333</accession>
<reference evidence="2 3" key="1">
    <citation type="submission" date="2023-10" db="EMBL/GenBank/DDBJ databases">
        <authorList>
            <person name="Maclean D."/>
            <person name="Macfadyen A."/>
        </authorList>
    </citation>
    <scope>NUCLEOTIDE SEQUENCE [LARGE SCALE GENOMIC DNA]</scope>
</reference>
<evidence type="ECO:0000259" key="1">
    <source>
        <dbReference type="Pfam" id="PF01764"/>
    </source>
</evidence>
<dbReference type="Proteomes" id="UP001314263">
    <property type="component" value="Unassembled WGS sequence"/>
</dbReference>
<dbReference type="CDD" id="cd00519">
    <property type="entry name" value="Lipase_3"/>
    <property type="match status" value="1"/>
</dbReference>
<name>A0AAV1I333_9CHLO</name>
<dbReference type="Gene3D" id="3.40.50.1820">
    <property type="entry name" value="alpha/beta hydrolase"/>
    <property type="match status" value="1"/>
</dbReference>
<dbReference type="InterPro" id="IPR051218">
    <property type="entry name" value="Sec_MonoDiacylglyc_Lipase"/>
</dbReference>
<dbReference type="Pfam" id="PF01764">
    <property type="entry name" value="Lipase_3"/>
    <property type="match status" value="1"/>
</dbReference>
<dbReference type="InterPro" id="IPR002921">
    <property type="entry name" value="Fungal_lipase-type"/>
</dbReference>
<evidence type="ECO:0000313" key="3">
    <source>
        <dbReference type="Proteomes" id="UP001314263"/>
    </source>
</evidence>